<proteinExistence type="predicted"/>
<feature type="chain" id="PRO_5030867536" evidence="1">
    <location>
        <begin position="24"/>
        <end position="157"/>
    </location>
</feature>
<keyword evidence="1" id="KW-0732">Signal</keyword>
<reference evidence="2 3" key="1">
    <citation type="submission" date="2020-05" db="EMBL/GenBank/DDBJ databases">
        <title>Parvularcula mediterraneae sp. nov., isolated from polypropylene straw from shallow seawater of the seashore of Laganas in Zakynthos island, Greece.</title>
        <authorList>
            <person name="Szabo I."/>
            <person name="Al-Omari J."/>
            <person name="Rado J."/>
            <person name="Szerdahelyi G.S."/>
        </authorList>
    </citation>
    <scope>NUCLEOTIDE SEQUENCE [LARGE SCALE GENOMIC DNA]</scope>
    <source>
        <strain evidence="2 3">ZS-1/3</strain>
    </source>
</reference>
<evidence type="ECO:0000313" key="3">
    <source>
        <dbReference type="Proteomes" id="UP000536835"/>
    </source>
</evidence>
<keyword evidence="3" id="KW-1185">Reference proteome</keyword>
<sequence>MKLAQSLTLAACAAITMASAAHATGWSALSDDSDRSIYAASSDGGVVLGCTASRKPAVAFAYEGSSLPEALDDPSDRMKFRRGSVYVNGEEVYNGKFLYRPSSKVAETNHPSVAIAIYNAAIRGDSVELELNNYGSVEVELPEVDDAFRAYAGACIK</sequence>
<gene>
    <name evidence="2" type="ORF">HK107_11575</name>
</gene>
<evidence type="ECO:0000256" key="1">
    <source>
        <dbReference type="SAM" id="SignalP"/>
    </source>
</evidence>
<dbReference type="RefSeq" id="WP_173199919.1">
    <property type="nucleotide sequence ID" value="NZ_JABFCX010000003.1"/>
</dbReference>
<dbReference type="EMBL" id="JABFCX010000003">
    <property type="protein sequence ID" value="NNU16959.1"/>
    <property type="molecule type" value="Genomic_DNA"/>
</dbReference>
<feature type="signal peptide" evidence="1">
    <location>
        <begin position="1"/>
        <end position="23"/>
    </location>
</feature>
<dbReference type="Proteomes" id="UP000536835">
    <property type="component" value="Unassembled WGS sequence"/>
</dbReference>
<comment type="caution">
    <text evidence="2">The sequence shown here is derived from an EMBL/GenBank/DDBJ whole genome shotgun (WGS) entry which is preliminary data.</text>
</comment>
<name>A0A7Y3W5T6_9PROT</name>
<protein>
    <submittedName>
        <fullName evidence="2">Uncharacterized protein</fullName>
    </submittedName>
</protein>
<accession>A0A7Y3W5T6</accession>
<organism evidence="2 3">
    <name type="scientific">Parvularcula mediterranea</name>
    <dbReference type="NCBI Taxonomy" id="2732508"/>
    <lineage>
        <taxon>Bacteria</taxon>
        <taxon>Pseudomonadati</taxon>
        <taxon>Pseudomonadota</taxon>
        <taxon>Alphaproteobacteria</taxon>
        <taxon>Parvularculales</taxon>
        <taxon>Parvularculaceae</taxon>
        <taxon>Parvularcula</taxon>
    </lineage>
</organism>
<dbReference type="AlphaFoldDB" id="A0A7Y3W5T6"/>
<evidence type="ECO:0000313" key="2">
    <source>
        <dbReference type="EMBL" id="NNU16959.1"/>
    </source>
</evidence>